<proteinExistence type="predicted"/>
<dbReference type="GO" id="GO:0003677">
    <property type="term" value="F:DNA binding"/>
    <property type="evidence" value="ECO:0007669"/>
    <property type="project" value="InterPro"/>
</dbReference>
<dbReference type="EMBL" id="SRHE01000684">
    <property type="protein sequence ID" value="TWW08405.1"/>
    <property type="molecule type" value="Genomic_DNA"/>
</dbReference>
<dbReference type="GO" id="GO:0004803">
    <property type="term" value="F:transposase activity"/>
    <property type="evidence" value="ECO:0007669"/>
    <property type="project" value="InterPro"/>
</dbReference>
<dbReference type="InterPro" id="IPR007069">
    <property type="entry name" value="Transposase_32"/>
</dbReference>
<reference evidence="2 3" key="2">
    <citation type="submission" date="2019-08" db="EMBL/GenBank/DDBJ databases">
        <authorList>
            <person name="Henke P."/>
        </authorList>
    </citation>
    <scope>NUCLEOTIDE SEQUENCE [LARGE SCALE GENOMIC DNA]</scope>
    <source>
        <strain evidence="2">Phe10_nw2017</strain>
    </source>
</reference>
<evidence type="ECO:0000313" key="2">
    <source>
        <dbReference type="EMBL" id="TWW08405.1"/>
    </source>
</evidence>
<reference evidence="2 3" key="1">
    <citation type="submission" date="2019-08" db="EMBL/GenBank/DDBJ databases">
        <title>100 year-old enigma solved: identification of Planctomyces bekefii, the type genus and species of the phylum Planctomycetes.</title>
        <authorList>
            <person name="Svetlana D.N."/>
            <person name="Overmann J."/>
        </authorList>
    </citation>
    <scope>NUCLEOTIDE SEQUENCE [LARGE SCALE GENOMIC DNA]</scope>
    <source>
        <strain evidence="2">Phe10_nw2017</strain>
    </source>
</reference>
<gene>
    <name evidence="2" type="ORF">E3A20_24660</name>
</gene>
<name>A0A5C6M2R3_9PLAN</name>
<comment type="caution">
    <text evidence="2">The sequence shown here is derived from an EMBL/GenBank/DDBJ whole genome shotgun (WGS) entry which is preliminary data.</text>
</comment>
<accession>A0A5C6M2R3</accession>
<dbReference type="AlphaFoldDB" id="A0A5C6M2R3"/>
<evidence type="ECO:0000259" key="1">
    <source>
        <dbReference type="Pfam" id="PF04986"/>
    </source>
</evidence>
<dbReference type="Pfam" id="PF04986">
    <property type="entry name" value="Y2_Tnp"/>
    <property type="match status" value="1"/>
</dbReference>
<dbReference type="GO" id="GO:0006313">
    <property type="term" value="P:DNA transposition"/>
    <property type="evidence" value="ECO:0007669"/>
    <property type="project" value="InterPro"/>
</dbReference>
<feature type="domain" description="Transposase IS801/IS1294" evidence="1">
    <location>
        <begin position="3"/>
        <end position="65"/>
    </location>
</feature>
<dbReference type="Proteomes" id="UP000321083">
    <property type="component" value="Unassembled WGS sequence"/>
</dbReference>
<keyword evidence="3" id="KW-1185">Reference proteome</keyword>
<protein>
    <recommendedName>
        <fullName evidence="1">Transposase IS801/IS1294 domain-containing protein</fullName>
    </recommendedName>
</protein>
<organism evidence="2 3">
    <name type="scientific">Planctomyces bekefii</name>
    <dbReference type="NCBI Taxonomy" id="1653850"/>
    <lineage>
        <taxon>Bacteria</taxon>
        <taxon>Pseudomonadati</taxon>
        <taxon>Planctomycetota</taxon>
        <taxon>Planctomycetia</taxon>
        <taxon>Planctomycetales</taxon>
        <taxon>Planctomycetaceae</taxon>
        <taxon>Planctomyces</taxon>
    </lineage>
</organism>
<sequence length="65" mass="7411">MLRLIEYIARGPLSNERLEITDDGKVKLKLKTAWRDGTSHLLLSPHEMLEKIAAIIPPPKSHLVR</sequence>
<evidence type="ECO:0000313" key="3">
    <source>
        <dbReference type="Proteomes" id="UP000321083"/>
    </source>
</evidence>